<organism evidence="3 5">
    <name type="scientific">Flavobacterium circumlabens</name>
    <dbReference type="NCBI Taxonomy" id="2133765"/>
    <lineage>
        <taxon>Bacteria</taxon>
        <taxon>Pseudomonadati</taxon>
        <taxon>Bacteroidota</taxon>
        <taxon>Flavobacteriia</taxon>
        <taxon>Flavobacteriales</taxon>
        <taxon>Flavobacteriaceae</taxon>
        <taxon>Flavobacterium</taxon>
    </lineage>
</organism>
<keyword evidence="3" id="KW-0808">Transferase</keyword>
<dbReference type="Pfam" id="PF01636">
    <property type="entry name" value="APH"/>
    <property type="match status" value="1"/>
</dbReference>
<reference evidence="2 4" key="1">
    <citation type="journal article" date="2015" name="Stand. Genomic Sci.">
        <title>Genomic Encyclopedia of Bacterial and Archaeal Type Strains, Phase III: the genomes of soil and plant-associated and newly described type strains.</title>
        <authorList>
            <person name="Whitman W.B."/>
            <person name="Woyke T."/>
            <person name="Klenk H.P."/>
            <person name="Zhou Y."/>
            <person name="Lilburn T.G."/>
            <person name="Beck B.J."/>
            <person name="De Vos P."/>
            <person name="Vandamme P."/>
            <person name="Eisen J.A."/>
            <person name="Garrity G."/>
            <person name="Hugenholtz P."/>
            <person name="Kyrpides N.C."/>
        </authorList>
    </citation>
    <scope>NUCLEOTIDE SEQUENCE [LARGE SCALE GENOMIC DNA]</scope>
    <source>
        <strain evidence="2 4">P5626</strain>
    </source>
</reference>
<accession>A0A4Y7U9R2</accession>
<dbReference type="Proteomes" id="UP000295270">
    <property type="component" value="Unassembled WGS sequence"/>
</dbReference>
<dbReference type="Gene3D" id="3.90.1200.10">
    <property type="match status" value="1"/>
</dbReference>
<name>A0A4Y7U9R2_9FLAO</name>
<protein>
    <submittedName>
        <fullName evidence="3">Aminoglycoside phosphotransferase family protein</fullName>
    </submittedName>
    <submittedName>
        <fullName evidence="2">Phosphotransferase family enzyme</fullName>
    </submittedName>
</protein>
<dbReference type="InterPro" id="IPR002575">
    <property type="entry name" value="Aminoglycoside_PTrfase"/>
</dbReference>
<evidence type="ECO:0000313" key="4">
    <source>
        <dbReference type="Proteomes" id="UP000295270"/>
    </source>
</evidence>
<evidence type="ECO:0000313" key="3">
    <source>
        <dbReference type="EMBL" id="TEB43024.1"/>
    </source>
</evidence>
<proteinExistence type="predicted"/>
<dbReference type="AlphaFoldDB" id="A0A4Y7U9R2"/>
<evidence type="ECO:0000313" key="2">
    <source>
        <dbReference type="EMBL" id="TCN55574.1"/>
    </source>
</evidence>
<dbReference type="RefSeq" id="WP_132036859.1">
    <property type="nucleotide sequence ID" value="NZ_QWDN01000006.1"/>
</dbReference>
<dbReference type="SUPFAM" id="SSF56112">
    <property type="entry name" value="Protein kinase-like (PK-like)"/>
    <property type="match status" value="1"/>
</dbReference>
<dbReference type="InterPro" id="IPR011009">
    <property type="entry name" value="Kinase-like_dom_sf"/>
</dbReference>
<dbReference type="EMBL" id="QWDN01000006">
    <property type="protein sequence ID" value="TEB43024.1"/>
    <property type="molecule type" value="Genomic_DNA"/>
</dbReference>
<evidence type="ECO:0000259" key="1">
    <source>
        <dbReference type="Pfam" id="PF01636"/>
    </source>
</evidence>
<dbReference type="OrthoDB" id="3806873at2"/>
<comment type="caution">
    <text evidence="3">The sequence shown here is derived from an EMBL/GenBank/DDBJ whole genome shotgun (WGS) entry which is preliminary data.</text>
</comment>
<sequence>MQLTPETVYQYLHKRQLIDEDAVVKGHFMVHPVNTRNTILKIIVQPENSLFVKQMEKDLVADGLFRREIDAYTLLKNNTEFSSIATHVPKLLDHDGDHNIMVTELLYNAKNLYEHYMLTKNFDLNLAREQAAILSACHVVPDARTDTSMFPKALPWVLQLDQYNADQFFVNNEASTSIIQLIKENQVLQNTLINLAVSWNYTHFIHGDIKWINFMAIPNEKGFTQKLIDWELADIGDPMWDVAGLLQSYVSVWLLGFDNNDPAGYKLPEYMQPYDIKNTQSSAQAFLYEYMAIKQYPESSHSYILIRMIQLTAARIIQTSLEGITYNSKIEANSMRCIQLAFNIMNDPFMALQELFNIKLQQDYVPG</sequence>
<feature type="domain" description="Aminoglycoside phosphotransferase" evidence="1">
    <location>
        <begin position="48"/>
        <end position="265"/>
    </location>
</feature>
<reference evidence="3 5" key="2">
    <citation type="journal article" date="2018" name="Syst. Appl. Microbiol.">
        <title>Flavobacterium circumlabens sp. nov. and Flavobacterium cupreum sp. nov., two psychrotrophic species isolated from Antarctic environmental samples.</title>
        <authorList>
            <person name="Kralova S."/>
            <person name="Busse H.J."/>
            <person name="Svec P."/>
            <person name="Maslanova I."/>
            <person name="Stankova E."/>
            <person name="Bartak M."/>
            <person name="Sedlacek I."/>
        </authorList>
    </citation>
    <scope>NUCLEOTIDE SEQUENCE [LARGE SCALE GENOMIC DNA]</scope>
    <source>
        <strain evidence="3 5">CCM 8828</strain>
    </source>
</reference>
<gene>
    <name evidence="3" type="ORF">D0809_16425</name>
    <name evidence="2" type="ORF">EV142_106264</name>
</gene>
<dbReference type="Proteomes" id="UP000298340">
    <property type="component" value="Unassembled WGS sequence"/>
</dbReference>
<reference evidence="2" key="3">
    <citation type="submission" date="2019-03" db="EMBL/GenBank/DDBJ databases">
        <authorList>
            <person name="Whitman W."/>
            <person name="Huntemann M."/>
            <person name="Clum A."/>
            <person name="Pillay M."/>
            <person name="Palaniappan K."/>
            <person name="Varghese N."/>
            <person name="Mikhailova N."/>
            <person name="Stamatis D."/>
            <person name="Reddy T."/>
            <person name="Daum C."/>
            <person name="Shapiro N."/>
            <person name="Ivanova N."/>
            <person name="Kyrpides N."/>
            <person name="Woyke T."/>
        </authorList>
    </citation>
    <scope>NUCLEOTIDE SEQUENCE</scope>
    <source>
        <strain evidence="2">P5626</strain>
    </source>
</reference>
<dbReference type="EMBL" id="SLWA01000006">
    <property type="protein sequence ID" value="TCN55574.1"/>
    <property type="molecule type" value="Genomic_DNA"/>
</dbReference>
<evidence type="ECO:0000313" key="5">
    <source>
        <dbReference type="Proteomes" id="UP000298340"/>
    </source>
</evidence>
<dbReference type="GO" id="GO:0016740">
    <property type="term" value="F:transferase activity"/>
    <property type="evidence" value="ECO:0007669"/>
    <property type="project" value="UniProtKB-KW"/>
</dbReference>
<keyword evidence="4" id="KW-1185">Reference proteome</keyword>